<dbReference type="GO" id="GO:0003677">
    <property type="term" value="F:DNA binding"/>
    <property type="evidence" value="ECO:0007669"/>
    <property type="project" value="UniProtKB-KW"/>
</dbReference>
<dbReference type="Gene3D" id="3.40.50.1010">
    <property type="entry name" value="5'-nuclease"/>
    <property type="match status" value="1"/>
</dbReference>
<dbReference type="InterPro" id="IPR029060">
    <property type="entry name" value="PIN-like_dom_sf"/>
</dbReference>
<evidence type="ECO:0000256" key="1">
    <source>
        <dbReference type="ARBA" id="ARBA00022722"/>
    </source>
</evidence>
<dbReference type="EMBL" id="JALJXV010000011">
    <property type="protein sequence ID" value="MCP1676808.1"/>
    <property type="molecule type" value="Genomic_DNA"/>
</dbReference>
<gene>
    <name evidence="5" type="ORF">J2T57_003981</name>
</gene>
<evidence type="ECO:0000313" key="6">
    <source>
        <dbReference type="Proteomes" id="UP001205843"/>
    </source>
</evidence>
<dbReference type="InterPro" id="IPR020046">
    <property type="entry name" value="5-3_exonucl_a-hlix_arch_N"/>
</dbReference>
<dbReference type="InterPro" id="IPR002421">
    <property type="entry name" value="5-3_exonuclease"/>
</dbReference>
<keyword evidence="5" id="KW-0269">Exonuclease</keyword>
<reference evidence="5" key="1">
    <citation type="submission" date="2022-03" db="EMBL/GenBank/DDBJ databases">
        <title>Genomic Encyclopedia of Type Strains, Phase III (KMG-III): the genomes of soil and plant-associated and newly described type strains.</title>
        <authorList>
            <person name="Whitman W."/>
        </authorList>
    </citation>
    <scope>NUCLEOTIDE SEQUENCE</scope>
    <source>
        <strain evidence="5">ANL 6-2</strain>
    </source>
</reference>
<dbReference type="GO" id="GO:0008409">
    <property type="term" value="F:5'-3' exonuclease activity"/>
    <property type="evidence" value="ECO:0007669"/>
    <property type="project" value="InterPro"/>
</dbReference>
<evidence type="ECO:0000256" key="3">
    <source>
        <dbReference type="ARBA" id="ARBA00023125"/>
    </source>
</evidence>
<keyword evidence="3" id="KW-0238">DNA-binding</keyword>
<dbReference type="SMART" id="SM00279">
    <property type="entry name" value="HhH2"/>
    <property type="match status" value="1"/>
</dbReference>
<dbReference type="RefSeq" id="WP_253483958.1">
    <property type="nucleotide sequence ID" value="NZ_JALJXV010000011.1"/>
</dbReference>
<dbReference type="SMART" id="SM00475">
    <property type="entry name" value="53EXOc"/>
    <property type="match status" value="1"/>
</dbReference>
<sequence length="298" mass="33141">MQLYLIDASIYIFRAWFSLDDRVRDDHDNAAHAVFGYGNFLLDFLEGTRPGHALAGFDESLNTCFRNDFYPPYKANRPEAPEDLKRQIGICRDLTRGLGLLTLASDRYEADDLIGAAAERFRPAGFSMRFMTSDKDYAQLLEPGDRIWDAAGRRNLDCEGVEREMGVRSDQVADLLALAGDSVDNIPGVPGVGPKSARVLLQHFGGLEGIYESLDLVPQLPMRGAARVARLLDEHRDMAFLCRRLATIHRGAPLECTEDCIAVGPADPDLLGSLPLPGRVRRRVDARLEADRRESEPV</sequence>
<keyword evidence="2" id="KW-0378">Hydrolase</keyword>
<organism evidence="5 6">
    <name type="scientific">Natronocella acetinitrilica</name>
    <dbReference type="NCBI Taxonomy" id="414046"/>
    <lineage>
        <taxon>Bacteria</taxon>
        <taxon>Pseudomonadati</taxon>
        <taxon>Pseudomonadota</taxon>
        <taxon>Gammaproteobacteria</taxon>
        <taxon>Chromatiales</taxon>
        <taxon>Ectothiorhodospiraceae</taxon>
        <taxon>Natronocella</taxon>
    </lineage>
</organism>
<dbReference type="FunFam" id="1.10.150.20:FF:000003">
    <property type="entry name" value="DNA polymerase I"/>
    <property type="match status" value="1"/>
</dbReference>
<dbReference type="Pfam" id="PF02739">
    <property type="entry name" value="5_3_exonuc_N"/>
    <property type="match status" value="1"/>
</dbReference>
<dbReference type="PANTHER" id="PTHR42646">
    <property type="entry name" value="FLAP ENDONUCLEASE XNI"/>
    <property type="match status" value="1"/>
</dbReference>
<dbReference type="GO" id="GO:0017108">
    <property type="term" value="F:5'-flap endonuclease activity"/>
    <property type="evidence" value="ECO:0007669"/>
    <property type="project" value="InterPro"/>
</dbReference>
<dbReference type="GO" id="GO:0033567">
    <property type="term" value="P:DNA replication, Okazaki fragment processing"/>
    <property type="evidence" value="ECO:0007669"/>
    <property type="project" value="InterPro"/>
</dbReference>
<dbReference type="InterPro" id="IPR036279">
    <property type="entry name" value="5-3_exonuclease_C_sf"/>
</dbReference>
<evidence type="ECO:0000256" key="2">
    <source>
        <dbReference type="ARBA" id="ARBA00022801"/>
    </source>
</evidence>
<dbReference type="InterPro" id="IPR008918">
    <property type="entry name" value="HhH2"/>
</dbReference>
<evidence type="ECO:0000259" key="4">
    <source>
        <dbReference type="SMART" id="SM00475"/>
    </source>
</evidence>
<comment type="caution">
    <text evidence="5">The sequence shown here is derived from an EMBL/GenBank/DDBJ whole genome shotgun (WGS) entry which is preliminary data.</text>
</comment>
<dbReference type="Pfam" id="PF01367">
    <property type="entry name" value="5_3_exonuc"/>
    <property type="match status" value="1"/>
</dbReference>
<keyword evidence="6" id="KW-1185">Reference proteome</keyword>
<keyword evidence="1" id="KW-0540">Nuclease</keyword>
<dbReference type="CDD" id="cd09859">
    <property type="entry name" value="PIN_53EXO"/>
    <property type="match status" value="1"/>
</dbReference>
<proteinExistence type="predicted"/>
<dbReference type="AlphaFoldDB" id="A0AAE3G871"/>
<name>A0AAE3G871_9GAMM</name>
<evidence type="ECO:0000313" key="5">
    <source>
        <dbReference type="EMBL" id="MCP1676808.1"/>
    </source>
</evidence>
<dbReference type="SUPFAM" id="SSF88723">
    <property type="entry name" value="PIN domain-like"/>
    <property type="match status" value="1"/>
</dbReference>
<dbReference type="CDD" id="cd09898">
    <property type="entry name" value="H3TH_53EXO"/>
    <property type="match status" value="1"/>
</dbReference>
<protein>
    <submittedName>
        <fullName evidence="5">5'-3' exonuclease</fullName>
    </submittedName>
</protein>
<feature type="domain" description="5'-3' exonuclease" evidence="4">
    <location>
        <begin position="1"/>
        <end position="264"/>
    </location>
</feature>
<dbReference type="PANTHER" id="PTHR42646:SF2">
    <property type="entry name" value="5'-3' EXONUCLEASE FAMILY PROTEIN"/>
    <property type="match status" value="1"/>
</dbReference>
<dbReference type="SUPFAM" id="SSF47807">
    <property type="entry name" value="5' to 3' exonuclease, C-terminal subdomain"/>
    <property type="match status" value="1"/>
</dbReference>
<accession>A0AAE3G871</accession>
<dbReference type="InterPro" id="IPR038969">
    <property type="entry name" value="FEN"/>
</dbReference>
<dbReference type="InterPro" id="IPR020045">
    <property type="entry name" value="DNA_polI_H3TH"/>
</dbReference>
<dbReference type="Gene3D" id="1.10.150.20">
    <property type="entry name" value="5' to 3' exonuclease, C-terminal subdomain"/>
    <property type="match status" value="1"/>
</dbReference>
<dbReference type="Proteomes" id="UP001205843">
    <property type="component" value="Unassembled WGS sequence"/>
</dbReference>